<dbReference type="Proteomes" id="UP001055811">
    <property type="component" value="Linkage Group LG03"/>
</dbReference>
<protein>
    <submittedName>
        <fullName evidence="1">Uncharacterized protein</fullName>
    </submittedName>
</protein>
<organism evidence="1 2">
    <name type="scientific">Cichorium intybus</name>
    <name type="common">Chicory</name>
    <dbReference type="NCBI Taxonomy" id="13427"/>
    <lineage>
        <taxon>Eukaryota</taxon>
        <taxon>Viridiplantae</taxon>
        <taxon>Streptophyta</taxon>
        <taxon>Embryophyta</taxon>
        <taxon>Tracheophyta</taxon>
        <taxon>Spermatophyta</taxon>
        <taxon>Magnoliopsida</taxon>
        <taxon>eudicotyledons</taxon>
        <taxon>Gunneridae</taxon>
        <taxon>Pentapetalae</taxon>
        <taxon>asterids</taxon>
        <taxon>campanulids</taxon>
        <taxon>Asterales</taxon>
        <taxon>Asteraceae</taxon>
        <taxon>Cichorioideae</taxon>
        <taxon>Cichorieae</taxon>
        <taxon>Cichoriinae</taxon>
        <taxon>Cichorium</taxon>
    </lineage>
</organism>
<evidence type="ECO:0000313" key="2">
    <source>
        <dbReference type="Proteomes" id="UP001055811"/>
    </source>
</evidence>
<keyword evidence="2" id="KW-1185">Reference proteome</keyword>
<proteinExistence type="predicted"/>
<evidence type="ECO:0000313" key="1">
    <source>
        <dbReference type="EMBL" id="KAI3765627.1"/>
    </source>
</evidence>
<accession>A0ACB9F4P6</accession>
<name>A0ACB9F4P6_CICIN</name>
<sequence length="139" mass="15990">MGEPPQTQRVYKFGADSYNCLKFLKNLVDNQLNIEVGKRIEVGNESGGWRIRKRIEVGNESILFSRNFSSAQVNPLQMENRYPPPVEEFPTAVGRRITGDSDSHRRTSKKDKARVCEWLAPDNAIFDVCWIKDDTNSLW</sequence>
<reference evidence="2" key="1">
    <citation type="journal article" date="2022" name="Mol. Ecol. Resour.">
        <title>The genomes of chicory, endive, great burdock and yacon provide insights into Asteraceae palaeo-polyploidization history and plant inulin production.</title>
        <authorList>
            <person name="Fan W."/>
            <person name="Wang S."/>
            <person name="Wang H."/>
            <person name="Wang A."/>
            <person name="Jiang F."/>
            <person name="Liu H."/>
            <person name="Zhao H."/>
            <person name="Xu D."/>
            <person name="Zhang Y."/>
        </authorList>
    </citation>
    <scope>NUCLEOTIDE SEQUENCE [LARGE SCALE GENOMIC DNA]</scope>
    <source>
        <strain evidence="2">cv. Punajuju</strain>
    </source>
</reference>
<reference evidence="1 2" key="2">
    <citation type="journal article" date="2022" name="Mol. Ecol. Resour.">
        <title>The genomes of chicory, endive, great burdock and yacon provide insights into Asteraceae paleo-polyploidization history and plant inulin production.</title>
        <authorList>
            <person name="Fan W."/>
            <person name="Wang S."/>
            <person name="Wang H."/>
            <person name="Wang A."/>
            <person name="Jiang F."/>
            <person name="Liu H."/>
            <person name="Zhao H."/>
            <person name="Xu D."/>
            <person name="Zhang Y."/>
        </authorList>
    </citation>
    <scope>NUCLEOTIDE SEQUENCE [LARGE SCALE GENOMIC DNA]</scope>
    <source>
        <strain evidence="2">cv. Punajuju</strain>
        <tissue evidence="1">Leaves</tissue>
    </source>
</reference>
<dbReference type="EMBL" id="CM042011">
    <property type="protein sequence ID" value="KAI3765627.1"/>
    <property type="molecule type" value="Genomic_DNA"/>
</dbReference>
<comment type="caution">
    <text evidence="1">The sequence shown here is derived from an EMBL/GenBank/DDBJ whole genome shotgun (WGS) entry which is preliminary data.</text>
</comment>
<gene>
    <name evidence="1" type="ORF">L2E82_15667</name>
</gene>